<feature type="signal peptide" evidence="2">
    <location>
        <begin position="1"/>
        <end position="20"/>
    </location>
</feature>
<accession>A0A1M6T2T5</accession>
<dbReference type="InterPro" id="IPR052945">
    <property type="entry name" value="Mitotic_Regulator"/>
</dbReference>
<reference evidence="4 5" key="1">
    <citation type="submission" date="2016-11" db="EMBL/GenBank/DDBJ databases">
        <authorList>
            <person name="Varghese N."/>
            <person name="Submissions S."/>
        </authorList>
    </citation>
    <scope>NUCLEOTIDE SEQUENCE [LARGE SCALE GENOMIC DNA]</scope>
    <source>
        <strain evidence="4 5">CGMCC 1.12174</strain>
        <strain evidence="3 6">DSM 26351</strain>
    </source>
</reference>
<dbReference type="Proteomes" id="UP000198940">
    <property type="component" value="Unassembled WGS sequence"/>
</dbReference>
<keyword evidence="1" id="KW-0472">Membrane</keyword>
<dbReference type="SMART" id="SM00671">
    <property type="entry name" value="SEL1"/>
    <property type="match status" value="3"/>
</dbReference>
<dbReference type="PANTHER" id="PTHR43628:SF1">
    <property type="entry name" value="CHITIN SYNTHASE REGULATORY FACTOR 2-RELATED"/>
    <property type="match status" value="1"/>
</dbReference>
<dbReference type="OrthoDB" id="6064897at2"/>
<keyword evidence="1" id="KW-1133">Transmembrane helix</keyword>
<feature type="transmembrane region" description="Helical" evidence="1">
    <location>
        <begin position="113"/>
        <end position="132"/>
    </location>
</feature>
<name>A0A1M6T2T5_9FLAO</name>
<evidence type="ECO:0000256" key="1">
    <source>
        <dbReference type="SAM" id="Phobius"/>
    </source>
</evidence>
<dbReference type="RefSeq" id="WP_051947243.1">
    <property type="nucleotide sequence ID" value="NZ_FOKU01000003.1"/>
</dbReference>
<organism evidence="4 5">
    <name type="scientific">Flagellimonas taeanensis</name>
    <dbReference type="NCBI Taxonomy" id="1005926"/>
    <lineage>
        <taxon>Bacteria</taxon>
        <taxon>Pseudomonadati</taxon>
        <taxon>Bacteroidota</taxon>
        <taxon>Flavobacteriia</taxon>
        <taxon>Flavobacteriales</taxon>
        <taxon>Flavobacteriaceae</taxon>
        <taxon>Flagellimonas</taxon>
    </lineage>
</organism>
<evidence type="ECO:0000313" key="5">
    <source>
        <dbReference type="Proteomes" id="UP000184031"/>
    </source>
</evidence>
<dbReference type="SUPFAM" id="SSF81901">
    <property type="entry name" value="HCP-like"/>
    <property type="match status" value="1"/>
</dbReference>
<evidence type="ECO:0000313" key="4">
    <source>
        <dbReference type="EMBL" id="SHK51323.1"/>
    </source>
</evidence>
<comment type="caution">
    <text evidence="4">The sequence shown here is derived from an EMBL/GenBank/DDBJ whole genome shotgun (WGS) entry which is preliminary data.</text>
</comment>
<dbReference type="InterPro" id="IPR006597">
    <property type="entry name" value="Sel1-like"/>
</dbReference>
<dbReference type="Pfam" id="PF08238">
    <property type="entry name" value="Sel1"/>
    <property type="match status" value="3"/>
</dbReference>
<protein>
    <submittedName>
        <fullName evidence="4">Sel1 repeat-containing protein</fullName>
    </submittedName>
</protein>
<gene>
    <name evidence="3" type="ORF">SAMN04487891_10341</name>
    <name evidence="4" type="ORF">SAMN05216293_1201</name>
</gene>
<dbReference type="EMBL" id="FRAT01000003">
    <property type="protein sequence ID" value="SHK51323.1"/>
    <property type="molecule type" value="Genomic_DNA"/>
</dbReference>
<sequence>MKKLLLLIALLSLVPNLASARRIGGLFGKSERIQKITDVDIKGANGEDLYLAHKTTSLYIFMGVYMTDDGYVLGVKGSINTYYDLDEEQIKKFQASGALPTPLPPYKIEFTEWLWGYALWILLAVLAIIWFFPKNKEALFAQGCKYYFGKNTPVNYPKAMRYFEKSAIKEYGPAVFNLGIMYLSAQGTKKNVDKAMELLKKASKLGYVDANVTLGSLYYNGEDVSKDMAKAEAWYKKACDQGHANACKMVTHIQQVS</sequence>
<keyword evidence="1" id="KW-0812">Transmembrane</keyword>
<dbReference type="STRING" id="1055723.SAMN05216293_1201"/>
<proteinExistence type="predicted"/>
<evidence type="ECO:0000313" key="3">
    <source>
        <dbReference type="EMBL" id="SFB85095.1"/>
    </source>
</evidence>
<dbReference type="InterPro" id="IPR011990">
    <property type="entry name" value="TPR-like_helical_dom_sf"/>
</dbReference>
<dbReference type="AlphaFoldDB" id="A0A1M6T2T5"/>
<dbReference type="EMBL" id="FOKU01000003">
    <property type="protein sequence ID" value="SFB85095.1"/>
    <property type="molecule type" value="Genomic_DNA"/>
</dbReference>
<keyword evidence="2" id="KW-0732">Signal</keyword>
<dbReference type="Gene3D" id="1.25.40.10">
    <property type="entry name" value="Tetratricopeptide repeat domain"/>
    <property type="match status" value="1"/>
</dbReference>
<dbReference type="PANTHER" id="PTHR43628">
    <property type="entry name" value="ACTIVATOR OF C KINASE PROTEIN 1-RELATED"/>
    <property type="match status" value="1"/>
</dbReference>
<dbReference type="Proteomes" id="UP000184031">
    <property type="component" value="Unassembled WGS sequence"/>
</dbReference>
<evidence type="ECO:0000256" key="2">
    <source>
        <dbReference type="SAM" id="SignalP"/>
    </source>
</evidence>
<keyword evidence="6" id="KW-1185">Reference proteome</keyword>
<evidence type="ECO:0000313" key="6">
    <source>
        <dbReference type="Proteomes" id="UP000198940"/>
    </source>
</evidence>
<feature type="chain" id="PRO_5009921002" evidence="2">
    <location>
        <begin position="21"/>
        <end position="257"/>
    </location>
</feature>